<dbReference type="STRING" id="82805.SAMN04487998_0413"/>
<reference evidence="2" key="1">
    <citation type="submission" date="2016-10" db="EMBL/GenBank/DDBJ databases">
        <authorList>
            <person name="Varghese N."/>
            <person name="Submissions S."/>
        </authorList>
    </citation>
    <scope>NUCLEOTIDE SEQUENCE [LARGE SCALE GENOMIC DNA]</scope>
    <source>
        <strain evidence="2">DSM 15310</strain>
    </source>
</reference>
<dbReference type="OrthoDB" id="884792at2"/>
<accession>A0A1H9ZPR9</accession>
<organism evidence="1 2">
    <name type="scientific">Hymenobacter actinosclerus</name>
    <dbReference type="NCBI Taxonomy" id="82805"/>
    <lineage>
        <taxon>Bacteria</taxon>
        <taxon>Pseudomonadati</taxon>
        <taxon>Bacteroidota</taxon>
        <taxon>Cytophagia</taxon>
        <taxon>Cytophagales</taxon>
        <taxon>Hymenobacteraceae</taxon>
        <taxon>Hymenobacter</taxon>
    </lineage>
</organism>
<keyword evidence="2" id="KW-1185">Reference proteome</keyword>
<proteinExistence type="predicted"/>
<dbReference type="PROSITE" id="PS51257">
    <property type="entry name" value="PROKAR_LIPOPROTEIN"/>
    <property type="match status" value="1"/>
</dbReference>
<dbReference type="EMBL" id="FOHS01000001">
    <property type="protein sequence ID" value="SES83341.1"/>
    <property type="molecule type" value="Genomic_DNA"/>
</dbReference>
<dbReference type="Proteomes" id="UP000198697">
    <property type="component" value="Unassembled WGS sequence"/>
</dbReference>
<evidence type="ECO:0000313" key="2">
    <source>
        <dbReference type="Proteomes" id="UP000198697"/>
    </source>
</evidence>
<dbReference type="AlphaFoldDB" id="A0A1H9ZPR9"/>
<name>A0A1H9ZPR9_9BACT</name>
<gene>
    <name evidence="1" type="ORF">SAMN04487998_0413</name>
</gene>
<protein>
    <submittedName>
        <fullName evidence="1">Uncharacterized protein</fullName>
    </submittedName>
</protein>
<dbReference type="RefSeq" id="WP_092767774.1">
    <property type="nucleotide sequence ID" value="NZ_FOHS01000001.1"/>
</dbReference>
<evidence type="ECO:0000313" key="1">
    <source>
        <dbReference type="EMBL" id="SES83341.1"/>
    </source>
</evidence>
<sequence>MIERLLAHFPASAACVSTHTERLFYIYDQEGNQPCRHRTAMLAPTDLTVRNASAVAVHLIAIDHCLYNSSDSQRCDCALVRGEEIHFVEFKHGTNKNRASRLKECIPQLAAAINAFIRAGIIAPHSSVRAVACVGFAEQRPPRGAAIEARILQLNLLVPEVIVELFIDDSTEFN</sequence>